<accession>V6LYF5</accession>
<dbReference type="AlphaFoldDB" id="V6LYF5"/>
<dbReference type="EMBL" id="KI545943">
    <property type="protein sequence ID" value="EST49610.1"/>
    <property type="molecule type" value="Genomic_DNA"/>
</dbReference>
<protein>
    <submittedName>
        <fullName evidence="2">Cysteine-rich membrane protein 2</fullName>
    </submittedName>
</protein>
<evidence type="ECO:0000313" key="2">
    <source>
        <dbReference type="EMBL" id="EST49610.1"/>
    </source>
</evidence>
<feature type="transmembrane region" description="Helical" evidence="1">
    <location>
        <begin position="55"/>
        <end position="78"/>
    </location>
</feature>
<name>V6LYF5_9EUKA</name>
<dbReference type="EMBL" id="AUWU02000002">
    <property type="protein sequence ID" value="KAH0575799.1"/>
    <property type="molecule type" value="Genomic_DNA"/>
</dbReference>
<keyword evidence="4" id="KW-1185">Reference proteome</keyword>
<proteinExistence type="predicted"/>
<evidence type="ECO:0000256" key="1">
    <source>
        <dbReference type="SAM" id="Phobius"/>
    </source>
</evidence>
<keyword evidence="1" id="KW-0812">Transmembrane</keyword>
<reference evidence="3" key="2">
    <citation type="submission" date="2020-12" db="EMBL/GenBank/DDBJ databases">
        <title>New Spironucleus salmonicida genome in near-complete chromosomes.</title>
        <authorList>
            <person name="Xu F."/>
            <person name="Kurt Z."/>
            <person name="Jimenez-Gonzalez A."/>
            <person name="Astvaldsson A."/>
            <person name="Andersson J.O."/>
            <person name="Svard S.G."/>
        </authorList>
    </citation>
    <scope>NUCLEOTIDE SEQUENCE</scope>
    <source>
        <strain evidence="3">ATCC 50377</strain>
    </source>
</reference>
<keyword evidence="1" id="KW-1133">Transmembrane helix</keyword>
<evidence type="ECO:0000313" key="4">
    <source>
        <dbReference type="Proteomes" id="UP000018208"/>
    </source>
</evidence>
<sequence>MSEPKCCDIFCKCVPPQMQSCQCICGFCTCITLGGALCCASACCYGCKRPSCCAVLCAGICFDLVVIWGWIAGIIVGVKMMC</sequence>
<dbReference type="Proteomes" id="UP000018208">
    <property type="component" value="Unassembled WGS sequence"/>
</dbReference>
<organism evidence="2">
    <name type="scientific">Spironucleus salmonicida</name>
    <dbReference type="NCBI Taxonomy" id="348837"/>
    <lineage>
        <taxon>Eukaryota</taxon>
        <taxon>Metamonada</taxon>
        <taxon>Diplomonadida</taxon>
        <taxon>Hexamitidae</taxon>
        <taxon>Hexamitinae</taxon>
        <taxon>Spironucleus</taxon>
    </lineage>
</organism>
<evidence type="ECO:0000313" key="3">
    <source>
        <dbReference type="EMBL" id="KAH0575799.1"/>
    </source>
</evidence>
<reference evidence="2 3" key="1">
    <citation type="journal article" date="2014" name="PLoS Genet.">
        <title>The Genome of Spironucleus salmonicida Highlights a Fish Pathogen Adapted to Fluctuating Environments.</title>
        <authorList>
            <person name="Xu F."/>
            <person name="Jerlstrom-Hultqvist J."/>
            <person name="Einarsson E."/>
            <person name="Astvaldsson A."/>
            <person name="Svard S.G."/>
            <person name="Andersson J.O."/>
        </authorList>
    </citation>
    <scope>NUCLEOTIDE SEQUENCE</scope>
    <source>
        <strain evidence="3">ATCC 50377</strain>
    </source>
</reference>
<dbReference type="VEuPathDB" id="GiardiaDB:SS50377_21323"/>
<gene>
    <name evidence="2" type="ORF">SS50377_10028</name>
    <name evidence="3" type="ORF">SS50377_21323</name>
</gene>
<keyword evidence="1" id="KW-0472">Membrane</keyword>